<protein>
    <submittedName>
        <fullName evidence="1">Uncharacterized protein</fullName>
    </submittedName>
</protein>
<keyword evidence="2" id="KW-1185">Reference proteome</keyword>
<evidence type="ECO:0000313" key="2">
    <source>
        <dbReference type="Proteomes" id="UP000663570"/>
    </source>
</evidence>
<dbReference type="EMBL" id="CP071060">
    <property type="protein sequence ID" value="QSI75180.1"/>
    <property type="molecule type" value="Genomic_DNA"/>
</dbReference>
<proteinExistence type="predicted"/>
<dbReference type="Proteomes" id="UP000663570">
    <property type="component" value="Chromosome"/>
</dbReference>
<sequence>MKELLLLDSQVYEDVGMLVFRSLAISASGYFHQDDSDLAIAAFASGRWDEDFDEMAVESPRTP</sequence>
<evidence type="ECO:0000313" key="1">
    <source>
        <dbReference type="EMBL" id="QSI75180.1"/>
    </source>
</evidence>
<name>A0ABX7M094_9RHOO</name>
<organism evidence="1 2">
    <name type="scientific">Niveibacterium microcysteis</name>
    <dbReference type="NCBI Taxonomy" id="2811415"/>
    <lineage>
        <taxon>Bacteria</taxon>
        <taxon>Pseudomonadati</taxon>
        <taxon>Pseudomonadota</taxon>
        <taxon>Betaproteobacteria</taxon>
        <taxon>Rhodocyclales</taxon>
        <taxon>Rhodocyclaceae</taxon>
        <taxon>Niveibacterium</taxon>
    </lineage>
</organism>
<accession>A0ABX7M094</accession>
<reference evidence="1 2" key="1">
    <citation type="submission" date="2021-02" db="EMBL/GenBank/DDBJ databases">
        <title>Niveibacterium changnyeongensis HC41.</title>
        <authorList>
            <person name="Kang M."/>
        </authorList>
    </citation>
    <scope>NUCLEOTIDE SEQUENCE [LARGE SCALE GENOMIC DNA]</scope>
    <source>
        <strain evidence="1 2">HC41</strain>
    </source>
</reference>
<gene>
    <name evidence="1" type="ORF">JY500_11645</name>
</gene>
<dbReference type="RefSeq" id="WP_206252499.1">
    <property type="nucleotide sequence ID" value="NZ_CP071060.1"/>
</dbReference>